<dbReference type="GO" id="GO:0055085">
    <property type="term" value="P:transmembrane transport"/>
    <property type="evidence" value="ECO:0007669"/>
    <property type="project" value="InterPro"/>
</dbReference>
<protein>
    <submittedName>
        <fullName evidence="5">TRAP-type C4-dicarboxylate transport system, substrate-binding protein</fullName>
    </submittedName>
</protein>
<dbReference type="RefSeq" id="WP_074216592.1">
    <property type="nucleotide sequence ID" value="NZ_FSRG01000005.1"/>
</dbReference>
<evidence type="ECO:0000256" key="3">
    <source>
        <dbReference type="ARBA" id="ARBA00022729"/>
    </source>
</evidence>
<dbReference type="AlphaFoldDB" id="A0A1N6GT74"/>
<feature type="signal peptide" evidence="4">
    <location>
        <begin position="1"/>
        <end position="24"/>
    </location>
</feature>
<keyword evidence="2" id="KW-0813">Transport</keyword>
<name>A0A1N6GT74_9BACT</name>
<keyword evidence="6" id="KW-1185">Reference proteome</keyword>
<comment type="similarity">
    <text evidence="1">Belongs to the bacterial solute-binding protein 7 family.</text>
</comment>
<dbReference type="Pfam" id="PF03480">
    <property type="entry name" value="DctP"/>
    <property type="match status" value="1"/>
</dbReference>
<dbReference type="PANTHER" id="PTHR33376">
    <property type="match status" value="1"/>
</dbReference>
<dbReference type="Gene3D" id="3.40.190.170">
    <property type="entry name" value="Bacterial extracellular solute-binding protein, family 7"/>
    <property type="match status" value="1"/>
</dbReference>
<feature type="chain" id="PRO_5012658605" evidence="4">
    <location>
        <begin position="25"/>
        <end position="331"/>
    </location>
</feature>
<evidence type="ECO:0000256" key="2">
    <source>
        <dbReference type="ARBA" id="ARBA00022448"/>
    </source>
</evidence>
<reference evidence="6" key="1">
    <citation type="submission" date="2016-11" db="EMBL/GenBank/DDBJ databases">
        <authorList>
            <person name="Varghese N."/>
            <person name="Submissions S."/>
        </authorList>
    </citation>
    <scope>NUCLEOTIDE SEQUENCE [LARGE SCALE GENOMIC DNA]</scope>
    <source>
        <strain evidence="6">DSM 17456</strain>
    </source>
</reference>
<evidence type="ECO:0000313" key="5">
    <source>
        <dbReference type="EMBL" id="SIO10726.1"/>
    </source>
</evidence>
<dbReference type="InterPro" id="IPR038404">
    <property type="entry name" value="TRAP_DctP_sf"/>
</dbReference>
<evidence type="ECO:0000256" key="1">
    <source>
        <dbReference type="ARBA" id="ARBA00009023"/>
    </source>
</evidence>
<dbReference type="Proteomes" id="UP000184694">
    <property type="component" value="Unassembled WGS sequence"/>
</dbReference>
<gene>
    <name evidence="5" type="ORF">SAMN02745161_1787</name>
</gene>
<keyword evidence="3 4" id="KW-0732">Signal</keyword>
<proteinExistence type="inferred from homology"/>
<dbReference type="InterPro" id="IPR018389">
    <property type="entry name" value="DctP_fam"/>
</dbReference>
<dbReference type="PANTHER" id="PTHR33376:SF7">
    <property type="entry name" value="C4-DICARBOXYLATE-BINDING PROTEIN DCTB"/>
    <property type="match status" value="1"/>
</dbReference>
<dbReference type="NCBIfam" id="NF037995">
    <property type="entry name" value="TRAP_S1"/>
    <property type="match status" value="1"/>
</dbReference>
<dbReference type="OrthoDB" id="8690069at2"/>
<evidence type="ECO:0000256" key="4">
    <source>
        <dbReference type="SAM" id="SignalP"/>
    </source>
</evidence>
<dbReference type="STRING" id="1121457.SAMN02745161_1787"/>
<sequence>MQKKFSVVIVMMLVCILAAGTAQARKWKISHVRPQNTAIDTDLNQFAAELKEISKGDMQAKIYAANSLGDYTVVQERVGLGAIDMACQPVAVAADKRMQIANFPYMMTTWAQAEKNFAAGAPLRKTIEGLYTNQGIKLLATWPAYFGGVALNKEPKNPTDPNAAKGLKIRVVPSKSFKLMADNIGFIGTPIPFSEAFTAVQTGVVDGVVGSGAEGYYASFRDVTKFYLPLNTHFEMWYLIMNDELYNDLDDSQKALVDKAAADFEQRRWARAESDQAANEKRLADYGAKIIPVSNEAIEAHAAKVRENVWPVILSDVGEDWGRKVLSNIIQ</sequence>
<organism evidence="5 6">
    <name type="scientific">Halodesulfovibrio marinisediminis DSM 17456</name>
    <dbReference type="NCBI Taxonomy" id="1121457"/>
    <lineage>
        <taxon>Bacteria</taxon>
        <taxon>Pseudomonadati</taxon>
        <taxon>Thermodesulfobacteriota</taxon>
        <taxon>Desulfovibrionia</taxon>
        <taxon>Desulfovibrionales</taxon>
        <taxon>Desulfovibrionaceae</taxon>
        <taxon>Halodesulfovibrio</taxon>
    </lineage>
</organism>
<dbReference type="EMBL" id="FSRG01000005">
    <property type="protein sequence ID" value="SIO10726.1"/>
    <property type="molecule type" value="Genomic_DNA"/>
</dbReference>
<accession>A0A1N6GT74</accession>
<evidence type="ECO:0000313" key="6">
    <source>
        <dbReference type="Proteomes" id="UP000184694"/>
    </source>
</evidence>